<keyword evidence="2" id="KW-0808">Transferase</keyword>
<protein>
    <submittedName>
        <fullName evidence="2">GNAT family N-acetyltransferase</fullName>
        <ecNumber evidence="2">2.3.1.-</ecNumber>
    </submittedName>
</protein>
<reference evidence="3" key="1">
    <citation type="journal article" date="2019" name="Int. J. Syst. Evol. Microbiol.">
        <title>The Global Catalogue of Microorganisms (GCM) 10K type strain sequencing project: providing services to taxonomists for standard genome sequencing and annotation.</title>
        <authorList>
            <consortium name="The Broad Institute Genomics Platform"/>
            <consortium name="The Broad Institute Genome Sequencing Center for Infectious Disease"/>
            <person name="Wu L."/>
            <person name="Ma J."/>
        </authorList>
    </citation>
    <scope>NUCLEOTIDE SEQUENCE [LARGE SCALE GENOMIC DNA]</scope>
    <source>
        <strain evidence="3">CCUG 53270</strain>
    </source>
</reference>
<dbReference type="Proteomes" id="UP001597180">
    <property type="component" value="Unassembled WGS sequence"/>
</dbReference>
<dbReference type="Gene3D" id="3.40.630.30">
    <property type="match status" value="1"/>
</dbReference>
<dbReference type="GO" id="GO:0016746">
    <property type="term" value="F:acyltransferase activity"/>
    <property type="evidence" value="ECO:0007669"/>
    <property type="project" value="UniProtKB-KW"/>
</dbReference>
<dbReference type="CDD" id="cd04301">
    <property type="entry name" value="NAT_SF"/>
    <property type="match status" value="1"/>
</dbReference>
<dbReference type="PROSITE" id="PS51186">
    <property type="entry name" value="GNAT"/>
    <property type="match status" value="1"/>
</dbReference>
<dbReference type="RefSeq" id="WP_345589009.1">
    <property type="nucleotide sequence ID" value="NZ_BAABJG010000015.1"/>
</dbReference>
<name>A0ABW3URV5_9BACL</name>
<dbReference type="InterPro" id="IPR000182">
    <property type="entry name" value="GNAT_dom"/>
</dbReference>
<keyword evidence="3" id="KW-1185">Reference proteome</keyword>
<dbReference type="EMBL" id="JBHTLU010000031">
    <property type="protein sequence ID" value="MFD1223029.1"/>
    <property type="molecule type" value="Genomic_DNA"/>
</dbReference>
<evidence type="ECO:0000259" key="1">
    <source>
        <dbReference type="PROSITE" id="PS51186"/>
    </source>
</evidence>
<dbReference type="EC" id="2.3.1.-" evidence="2"/>
<keyword evidence="2" id="KW-0012">Acyltransferase</keyword>
<evidence type="ECO:0000313" key="3">
    <source>
        <dbReference type="Proteomes" id="UP001597180"/>
    </source>
</evidence>
<feature type="domain" description="N-acetyltransferase" evidence="1">
    <location>
        <begin position="19"/>
        <end position="183"/>
    </location>
</feature>
<organism evidence="2 3">
    <name type="scientific">Paenibacillus vulneris</name>
    <dbReference type="NCBI Taxonomy" id="1133364"/>
    <lineage>
        <taxon>Bacteria</taxon>
        <taxon>Bacillati</taxon>
        <taxon>Bacillota</taxon>
        <taxon>Bacilli</taxon>
        <taxon>Bacillales</taxon>
        <taxon>Paenibacillaceae</taxon>
        <taxon>Paenibacillus</taxon>
    </lineage>
</organism>
<dbReference type="SUPFAM" id="SSF55729">
    <property type="entry name" value="Acyl-CoA N-acyltransferases (Nat)"/>
    <property type="match status" value="1"/>
</dbReference>
<dbReference type="Pfam" id="PF00583">
    <property type="entry name" value="Acetyltransf_1"/>
    <property type="match status" value="1"/>
</dbReference>
<proteinExistence type="predicted"/>
<dbReference type="InterPro" id="IPR016181">
    <property type="entry name" value="Acyl_CoA_acyltransferase"/>
</dbReference>
<accession>A0ABW3URV5</accession>
<comment type="caution">
    <text evidence="2">The sequence shown here is derived from an EMBL/GenBank/DDBJ whole genome shotgun (WGS) entry which is preliminary data.</text>
</comment>
<evidence type="ECO:0000313" key="2">
    <source>
        <dbReference type="EMBL" id="MFD1223029.1"/>
    </source>
</evidence>
<gene>
    <name evidence="2" type="ORF">ACFQ4B_23195</name>
</gene>
<sequence length="183" mass="21538">MNANVVVQLCSADDKFIINNIYPLYLHDLSEVWEFKTNRFGVFEEDDTRTLDEQNRIFDIWWEHPGVLFPYIIKVDEIPAGLAFVATPPYTPCPSFINYFLNEFFLLRHYRGKGIGEQAMRQLIGLLPGHWELQTNPSERNVRAIQFWRKTLEACTNGEYSEEMGHHPKYGEKLVFRFSTNRT</sequence>